<evidence type="ECO:0000313" key="3">
    <source>
        <dbReference type="Proteomes" id="UP000825890"/>
    </source>
</evidence>
<feature type="region of interest" description="Disordered" evidence="1">
    <location>
        <begin position="356"/>
        <end position="401"/>
    </location>
</feature>
<name>A0A9P3FK95_9PEZI</name>
<dbReference type="Proteomes" id="UP000825890">
    <property type="component" value="Unassembled WGS sequence"/>
</dbReference>
<feature type="region of interest" description="Disordered" evidence="1">
    <location>
        <begin position="61"/>
        <end position="127"/>
    </location>
</feature>
<reference evidence="2 3" key="1">
    <citation type="submission" date="2021-01" db="EMBL/GenBank/DDBJ databases">
        <title>Cercospora kikuchii MAFF 305040 whole genome shotgun sequence.</title>
        <authorList>
            <person name="Kashiwa T."/>
            <person name="Suzuki T."/>
        </authorList>
    </citation>
    <scope>NUCLEOTIDE SEQUENCE [LARGE SCALE GENOMIC DNA]</scope>
    <source>
        <strain evidence="2 3">MAFF 305040</strain>
    </source>
</reference>
<organism evidence="2 3">
    <name type="scientific">Cercospora kikuchii</name>
    <dbReference type="NCBI Taxonomy" id="84275"/>
    <lineage>
        <taxon>Eukaryota</taxon>
        <taxon>Fungi</taxon>
        <taxon>Dikarya</taxon>
        <taxon>Ascomycota</taxon>
        <taxon>Pezizomycotina</taxon>
        <taxon>Dothideomycetes</taxon>
        <taxon>Dothideomycetidae</taxon>
        <taxon>Mycosphaerellales</taxon>
        <taxon>Mycosphaerellaceae</taxon>
        <taxon>Cercospora</taxon>
    </lineage>
</organism>
<keyword evidence="3" id="KW-1185">Reference proteome</keyword>
<dbReference type="GeneID" id="68294911"/>
<gene>
    <name evidence="2" type="ORF">CKM354_000933600</name>
</gene>
<feature type="compositionally biased region" description="Acidic residues" evidence="1">
    <location>
        <begin position="356"/>
        <end position="369"/>
    </location>
</feature>
<sequence>MLATAASALARVKRLEVKLGHHCDDALEQTWRINNRGPHPTRRIHPKQTIFPNLQIKVMAREKRHASSANYQRSRVAEQSLRSHVPEQKDPLSSPTSYDRAPTPPRHRASHTLGSAQHLNISRSERNVARMYPTSEAMAGKYLARKPVRARAIQERSRNTTTDIPSSPPVANPQISASQYTNVDTTYSHVDHKHSRHAPDHETNAPVQSYDQDFRYSSQLAVAFLLLPTAVHQPISFAFELQAVVPHGSLRSHPAENGFKERQMYTRRPGSARQITHAEFAILEATLSHAGSSIRRPAPQQFEEDWQSQESSARAFRYGRQRTSHHDGAEEFVDAREVAEDMRKSRDVSHYLDAVEEQVEDEEQVDQTESDSPMSDSLPQLPTNAMEAHTSPSAGSGNPEIIESATFPHAADTTVQPMVEVQSPRLQRKFIDLYRG</sequence>
<dbReference type="EMBL" id="BOLY01000006">
    <property type="protein sequence ID" value="GIZ46200.1"/>
    <property type="molecule type" value="Genomic_DNA"/>
</dbReference>
<evidence type="ECO:0000313" key="2">
    <source>
        <dbReference type="EMBL" id="GIZ46200.1"/>
    </source>
</evidence>
<feature type="compositionally biased region" description="Polar residues" evidence="1">
    <location>
        <begin position="112"/>
        <end position="122"/>
    </location>
</feature>
<protein>
    <submittedName>
        <fullName evidence="2">Uncharacterized protein</fullName>
    </submittedName>
</protein>
<feature type="compositionally biased region" description="Polar residues" evidence="1">
    <location>
        <begin position="373"/>
        <end position="383"/>
    </location>
</feature>
<dbReference type="AlphaFoldDB" id="A0A9P3FK95"/>
<feature type="region of interest" description="Disordered" evidence="1">
    <location>
        <begin position="152"/>
        <end position="177"/>
    </location>
</feature>
<dbReference type="OrthoDB" id="3645663at2759"/>
<dbReference type="RefSeq" id="XP_044660687.1">
    <property type="nucleotide sequence ID" value="XM_044804752.1"/>
</dbReference>
<comment type="caution">
    <text evidence="2">The sequence shown here is derived from an EMBL/GenBank/DDBJ whole genome shotgun (WGS) entry which is preliminary data.</text>
</comment>
<proteinExistence type="predicted"/>
<evidence type="ECO:0000256" key="1">
    <source>
        <dbReference type="SAM" id="MobiDB-lite"/>
    </source>
</evidence>
<accession>A0A9P3FK95</accession>